<dbReference type="InterPro" id="IPR036787">
    <property type="entry name" value="T_IF-3_N_sf"/>
</dbReference>
<evidence type="ECO:0000259" key="7">
    <source>
        <dbReference type="Pfam" id="PF05198"/>
    </source>
</evidence>
<sequence>MRNVYRRPPVHRKFYQLNQRIEASELRVIDAQNKQVGVMSRQEALQLGYDKQMDLVLIAATAKPPVAKLIDFSKFLYQEAKKEKAARKGIKKSVTKDIQISLFIGKADLERLINKGKEFLHEGNQLRVNLMLRGREMGKKPMALALVTRVLGQLGDINIVKEPRVEGRVIRAVVAKKKGTIKPVEPIKSVEIS</sequence>
<dbReference type="InterPro" id="IPR001288">
    <property type="entry name" value="Translation_initiation_fac_3"/>
</dbReference>
<dbReference type="NCBIfam" id="TIGR00168">
    <property type="entry name" value="infC"/>
    <property type="match status" value="1"/>
</dbReference>
<dbReference type="EMBL" id="PFTH01000147">
    <property type="protein sequence ID" value="PJB88044.1"/>
    <property type="molecule type" value="Genomic_DNA"/>
</dbReference>
<feature type="domain" description="Translation initiation factor 3 N-terminal" evidence="7">
    <location>
        <begin position="18"/>
        <end position="86"/>
    </location>
</feature>
<dbReference type="PROSITE" id="PS00938">
    <property type="entry name" value="IF3"/>
    <property type="match status" value="1"/>
</dbReference>
<evidence type="ECO:0000259" key="6">
    <source>
        <dbReference type="Pfam" id="PF00707"/>
    </source>
</evidence>
<accession>A0A2M8DC95</accession>
<gene>
    <name evidence="8" type="primary">infC</name>
    <name evidence="8" type="ORF">CO083_03825</name>
</gene>
<comment type="subcellular location">
    <subcellularLocation>
        <location evidence="5">Cytoplasm</location>
    </subcellularLocation>
</comment>
<keyword evidence="2 5" id="KW-0396">Initiation factor</keyword>
<comment type="subunit">
    <text evidence="5">Monomer.</text>
</comment>
<dbReference type="Proteomes" id="UP000229706">
    <property type="component" value="Unassembled WGS sequence"/>
</dbReference>
<dbReference type="AlphaFoldDB" id="A0A2M8DC95"/>
<dbReference type="PANTHER" id="PTHR10938">
    <property type="entry name" value="TRANSLATION INITIATION FACTOR IF-3"/>
    <property type="match status" value="1"/>
</dbReference>
<dbReference type="Pfam" id="PF05198">
    <property type="entry name" value="IF3_N"/>
    <property type="match status" value="1"/>
</dbReference>
<dbReference type="InterPro" id="IPR019813">
    <property type="entry name" value="Translation_initiation_fac3_CS"/>
</dbReference>
<dbReference type="Pfam" id="PF00707">
    <property type="entry name" value="IF3_C"/>
    <property type="match status" value="1"/>
</dbReference>
<evidence type="ECO:0000256" key="2">
    <source>
        <dbReference type="ARBA" id="ARBA00022540"/>
    </source>
</evidence>
<dbReference type="InterPro" id="IPR019814">
    <property type="entry name" value="Translation_initiation_fac_3_N"/>
</dbReference>
<evidence type="ECO:0000313" key="9">
    <source>
        <dbReference type="Proteomes" id="UP000229706"/>
    </source>
</evidence>
<dbReference type="InterPro" id="IPR019815">
    <property type="entry name" value="Translation_initiation_fac_3_C"/>
</dbReference>
<dbReference type="Gene3D" id="3.10.20.80">
    <property type="entry name" value="Translation initiation factor 3 (IF-3), N-terminal domain"/>
    <property type="match status" value="1"/>
</dbReference>
<dbReference type="GO" id="GO:0005737">
    <property type="term" value="C:cytoplasm"/>
    <property type="evidence" value="ECO:0007669"/>
    <property type="project" value="UniProtKB-SubCell"/>
</dbReference>
<evidence type="ECO:0000256" key="1">
    <source>
        <dbReference type="ARBA" id="ARBA00005439"/>
    </source>
</evidence>
<feature type="domain" description="Translation initiation factor 3 C-terminal" evidence="6">
    <location>
        <begin position="95"/>
        <end position="177"/>
    </location>
</feature>
<comment type="caution">
    <text evidence="8">The sequence shown here is derived from an EMBL/GenBank/DDBJ whole genome shotgun (WGS) entry which is preliminary data.</text>
</comment>
<comment type="function">
    <text evidence="5">IF-3 binds to the 30S ribosomal subunit and shifts the equilibrium between 70S ribosomes and their 50S and 30S subunits in favor of the free subunits, thus enhancing the availability of 30S subunits on which protein synthesis initiation begins.</text>
</comment>
<dbReference type="Gene3D" id="3.30.110.10">
    <property type="entry name" value="Translation initiation factor 3 (IF-3), C-terminal domain"/>
    <property type="match status" value="1"/>
</dbReference>
<evidence type="ECO:0000256" key="3">
    <source>
        <dbReference type="ARBA" id="ARBA00022917"/>
    </source>
</evidence>
<dbReference type="SUPFAM" id="SSF55200">
    <property type="entry name" value="Translation initiation factor IF3, C-terminal domain"/>
    <property type="match status" value="1"/>
</dbReference>
<dbReference type="SUPFAM" id="SSF54364">
    <property type="entry name" value="Translation initiation factor IF3, N-terminal domain"/>
    <property type="match status" value="1"/>
</dbReference>
<dbReference type="GO" id="GO:0003743">
    <property type="term" value="F:translation initiation factor activity"/>
    <property type="evidence" value="ECO:0007669"/>
    <property type="project" value="UniProtKB-UniRule"/>
</dbReference>
<dbReference type="GO" id="GO:0043022">
    <property type="term" value="F:ribosome binding"/>
    <property type="evidence" value="ECO:0007669"/>
    <property type="project" value="TreeGrafter"/>
</dbReference>
<protein>
    <recommendedName>
        <fullName evidence="4 5">Translation initiation factor IF-3</fullName>
    </recommendedName>
</protein>
<comment type="similarity">
    <text evidence="1 5">Belongs to the IF-3 family.</text>
</comment>
<evidence type="ECO:0000256" key="4">
    <source>
        <dbReference type="NCBIfam" id="TIGR00168"/>
    </source>
</evidence>
<evidence type="ECO:0000256" key="5">
    <source>
        <dbReference type="RuleBase" id="RU000646"/>
    </source>
</evidence>
<dbReference type="PANTHER" id="PTHR10938:SF0">
    <property type="entry name" value="TRANSLATION INITIATION FACTOR IF-3, MITOCHONDRIAL"/>
    <property type="match status" value="1"/>
</dbReference>
<keyword evidence="3 5" id="KW-0648">Protein biosynthesis</keyword>
<reference evidence="9" key="1">
    <citation type="submission" date="2017-09" db="EMBL/GenBank/DDBJ databases">
        <title>Depth-based differentiation of microbial function through sediment-hosted aquifers and enrichment of novel symbionts in the deep terrestrial subsurface.</title>
        <authorList>
            <person name="Probst A.J."/>
            <person name="Ladd B."/>
            <person name="Jarett J.K."/>
            <person name="Geller-Mcgrath D.E."/>
            <person name="Sieber C.M.K."/>
            <person name="Emerson J.B."/>
            <person name="Anantharaman K."/>
            <person name="Thomas B.C."/>
            <person name="Malmstrom R."/>
            <person name="Stieglmeier M."/>
            <person name="Klingl A."/>
            <person name="Woyke T."/>
            <person name="Ryan C.M."/>
            <person name="Banfield J.F."/>
        </authorList>
    </citation>
    <scope>NUCLEOTIDE SEQUENCE [LARGE SCALE GENOMIC DNA]</scope>
</reference>
<dbReference type="GO" id="GO:0032790">
    <property type="term" value="P:ribosome disassembly"/>
    <property type="evidence" value="ECO:0007669"/>
    <property type="project" value="TreeGrafter"/>
</dbReference>
<name>A0A2M8DC95_9BACT</name>
<organism evidence="8 9">
    <name type="scientific">Candidatus Roizmanbacteria bacterium CG_4_9_14_0_8_um_filter_34_12</name>
    <dbReference type="NCBI Taxonomy" id="1974840"/>
    <lineage>
        <taxon>Bacteria</taxon>
        <taxon>Candidatus Roizmaniibacteriota</taxon>
    </lineage>
</organism>
<dbReference type="InterPro" id="IPR036788">
    <property type="entry name" value="T_IF-3_C_sf"/>
</dbReference>
<proteinExistence type="inferred from homology"/>
<evidence type="ECO:0000313" key="8">
    <source>
        <dbReference type="EMBL" id="PJB88044.1"/>
    </source>
</evidence>